<dbReference type="InterPro" id="IPR053029">
    <property type="entry name" value="RNA_pol_I-specific_init_factor"/>
</dbReference>
<feature type="region of interest" description="Disordered" evidence="1">
    <location>
        <begin position="117"/>
        <end position="150"/>
    </location>
</feature>
<dbReference type="OrthoDB" id="2159786at2759"/>
<dbReference type="GO" id="GO:0017025">
    <property type="term" value="F:TBP-class protein binding"/>
    <property type="evidence" value="ECO:0007669"/>
    <property type="project" value="TreeGrafter"/>
</dbReference>
<evidence type="ECO:0000313" key="3">
    <source>
        <dbReference type="EMBL" id="KKY17333.1"/>
    </source>
</evidence>
<feature type="compositionally biased region" description="Basic and acidic residues" evidence="1">
    <location>
        <begin position="117"/>
        <end position="132"/>
    </location>
</feature>
<reference evidence="3 4" key="2">
    <citation type="submission" date="2015-05" db="EMBL/GenBank/DDBJ databases">
        <authorList>
            <person name="Morales-Cruz A."/>
            <person name="Amrine K.C."/>
            <person name="Cantu D."/>
        </authorList>
    </citation>
    <scope>NUCLEOTIDE SEQUENCE [LARGE SCALE GENOMIC DNA]</scope>
    <source>
        <strain evidence="3">UCRPC4</strain>
    </source>
</reference>
<dbReference type="PANTHER" id="PTHR28244">
    <property type="entry name" value="RNA POLYMERASE I-SPECIFIC TRANSCRIPTION INITIATION FACTOR RRN11"/>
    <property type="match status" value="1"/>
</dbReference>
<proteinExistence type="predicted"/>
<sequence>MAQGGVSNFVRNNDQARTAIGRTTSDSRLNIAEQERRRQLASGLKIQPSHANRFTYGENARSNLGPISVSPTPRHTGDRFRKEPVPTQGPTIFDETDLEAAEDTLSTFTEDVSQHFQDRNEAESIGRGSKYDADEEDAEDVPPRVDEHGSLTGVDYMRDLETKRHLSYLNEQDGDDTQPTQPAYMASQIGRIMNHHRTTMSKQRHGPVSKESARKHLQPSEQEWYLPHGRGTSEELHEPVNLPLRQGSTPRDGAIHTSQSASPSPQKRVARETPQRGHVQEKNILVRRSQTPDKASKANPYRSQSGFSPIPAAPTLHPHSQNKLIVAKASESILEHTSGYTSSDSDLNKISNKRRREAELDYDYPDLTSMPFTDLQTESFDHDPRAPEPLVLPPPPPTERTTTTPPPLSTSSTSIPSTISHLSTLSNPSRQQFFSSLTLSDWEAYGDYFISQFSTLAEKTKAARHERRRIATKFELEIQDRYENVERKRLVIDQTLGEMRGGAKEVLRGKTPTKNLN</sequence>
<keyword evidence="4" id="KW-1185">Reference proteome</keyword>
<evidence type="ECO:0000256" key="1">
    <source>
        <dbReference type="SAM" id="MobiDB-lite"/>
    </source>
</evidence>
<dbReference type="GO" id="GO:0001164">
    <property type="term" value="F:RNA polymerase I core promoter sequence-specific DNA binding"/>
    <property type="evidence" value="ECO:0007669"/>
    <property type="project" value="TreeGrafter"/>
</dbReference>
<organism evidence="3 4">
    <name type="scientific">Phaeomoniella chlamydospora</name>
    <name type="common">Phaeoacremonium chlamydosporum</name>
    <dbReference type="NCBI Taxonomy" id="158046"/>
    <lineage>
        <taxon>Eukaryota</taxon>
        <taxon>Fungi</taxon>
        <taxon>Dikarya</taxon>
        <taxon>Ascomycota</taxon>
        <taxon>Pezizomycotina</taxon>
        <taxon>Eurotiomycetes</taxon>
        <taxon>Chaetothyriomycetidae</taxon>
        <taxon>Phaeomoniellales</taxon>
        <taxon>Phaeomoniellaceae</taxon>
        <taxon>Phaeomoniella</taxon>
    </lineage>
</organism>
<feature type="region of interest" description="Disordered" evidence="1">
    <location>
        <begin position="1"/>
        <end position="92"/>
    </location>
</feature>
<dbReference type="Pfam" id="PF15463">
    <property type="entry name" value="ECM11"/>
    <property type="match status" value="1"/>
</dbReference>
<feature type="compositionally biased region" description="Basic and acidic residues" evidence="1">
    <location>
        <begin position="269"/>
        <end position="281"/>
    </location>
</feature>
<dbReference type="AlphaFoldDB" id="A0A0G2G063"/>
<feature type="compositionally biased region" description="Polar residues" evidence="1">
    <location>
        <begin position="1"/>
        <end position="28"/>
    </location>
</feature>
<feature type="region of interest" description="Disordered" evidence="1">
    <location>
        <begin position="198"/>
        <end position="316"/>
    </location>
</feature>
<accession>A0A0G2G063</accession>
<evidence type="ECO:0000313" key="4">
    <source>
        <dbReference type="Proteomes" id="UP000053317"/>
    </source>
</evidence>
<gene>
    <name evidence="3" type="ORF">UCRPC4_g05656</name>
</gene>
<evidence type="ECO:0000259" key="2">
    <source>
        <dbReference type="Pfam" id="PF15463"/>
    </source>
</evidence>
<feature type="compositionally biased region" description="Basic and acidic residues" evidence="1">
    <location>
        <begin position="75"/>
        <end position="84"/>
    </location>
</feature>
<reference evidence="3 4" key="1">
    <citation type="submission" date="2015-05" db="EMBL/GenBank/DDBJ databases">
        <title>Distinctive expansion of gene families associated with plant cell wall degradation and secondary metabolism in the genomes of grapevine trunk pathogens.</title>
        <authorList>
            <person name="Lawrence D.P."/>
            <person name="Travadon R."/>
            <person name="Rolshausen P.E."/>
            <person name="Baumgartner K."/>
        </authorList>
    </citation>
    <scope>NUCLEOTIDE SEQUENCE [LARGE SCALE GENOMIC DNA]</scope>
    <source>
        <strain evidence="3">UCRPC4</strain>
    </source>
</reference>
<name>A0A0G2G063_PHACM</name>
<dbReference type="PANTHER" id="PTHR28244:SF1">
    <property type="entry name" value="RNA POLYMERASE I-SPECIFIC TRANSCRIPTION INITIATION FACTOR RRN11"/>
    <property type="match status" value="1"/>
</dbReference>
<protein>
    <recommendedName>
        <fullName evidence="2">Extracellular mutant protein 11 C-terminal domain-containing protein</fullName>
    </recommendedName>
</protein>
<dbReference type="EMBL" id="LCWF01000148">
    <property type="protein sequence ID" value="KKY17333.1"/>
    <property type="molecule type" value="Genomic_DNA"/>
</dbReference>
<feature type="region of interest" description="Disordered" evidence="1">
    <location>
        <begin position="361"/>
        <end position="416"/>
    </location>
</feature>
<dbReference type="GO" id="GO:0070860">
    <property type="term" value="C:RNA polymerase I core factor complex"/>
    <property type="evidence" value="ECO:0007669"/>
    <property type="project" value="TreeGrafter"/>
</dbReference>
<dbReference type="Proteomes" id="UP000053317">
    <property type="component" value="Unassembled WGS sequence"/>
</dbReference>
<comment type="caution">
    <text evidence="3">The sequence shown here is derived from an EMBL/GenBank/DDBJ whole genome shotgun (WGS) entry which is preliminary data.</text>
</comment>
<dbReference type="InterPro" id="IPR029178">
    <property type="entry name" value="Ecm11_C"/>
</dbReference>
<feature type="domain" description="Extracellular mutant protein 11 C-terminal" evidence="2">
    <location>
        <begin position="361"/>
        <end position="507"/>
    </location>
</feature>
<feature type="compositionally biased region" description="Pro residues" evidence="1">
    <location>
        <begin position="390"/>
        <end position="408"/>
    </location>
</feature>
<dbReference type="GO" id="GO:0042790">
    <property type="term" value="P:nucleolar large rRNA transcription by RNA polymerase I"/>
    <property type="evidence" value="ECO:0007669"/>
    <property type="project" value="TreeGrafter"/>
</dbReference>
<feature type="compositionally biased region" description="Basic residues" evidence="1">
    <location>
        <begin position="198"/>
        <end position="217"/>
    </location>
</feature>
<feature type="compositionally biased region" description="Polar residues" evidence="1">
    <location>
        <begin position="256"/>
        <end position="265"/>
    </location>
</feature>